<reference evidence="2 3" key="1">
    <citation type="submission" date="2024-01" db="EMBL/GenBank/DDBJ databases">
        <title>Genome assemblies of Stephania.</title>
        <authorList>
            <person name="Yang L."/>
        </authorList>
    </citation>
    <scope>NUCLEOTIDE SEQUENCE [LARGE SCALE GENOMIC DNA]</scope>
    <source>
        <strain evidence="2">QJT</strain>
        <tissue evidence="2">Leaf</tissue>
    </source>
</reference>
<keyword evidence="1" id="KW-0812">Transmembrane</keyword>
<evidence type="ECO:0000313" key="2">
    <source>
        <dbReference type="EMBL" id="KAK9110434.1"/>
    </source>
</evidence>
<keyword evidence="1" id="KW-1133">Transmembrane helix</keyword>
<dbReference type="Proteomes" id="UP001417504">
    <property type="component" value="Unassembled WGS sequence"/>
</dbReference>
<keyword evidence="3" id="KW-1185">Reference proteome</keyword>
<organism evidence="2 3">
    <name type="scientific">Stephania japonica</name>
    <dbReference type="NCBI Taxonomy" id="461633"/>
    <lineage>
        <taxon>Eukaryota</taxon>
        <taxon>Viridiplantae</taxon>
        <taxon>Streptophyta</taxon>
        <taxon>Embryophyta</taxon>
        <taxon>Tracheophyta</taxon>
        <taxon>Spermatophyta</taxon>
        <taxon>Magnoliopsida</taxon>
        <taxon>Ranunculales</taxon>
        <taxon>Menispermaceae</taxon>
        <taxon>Menispermoideae</taxon>
        <taxon>Cissampelideae</taxon>
        <taxon>Stephania</taxon>
    </lineage>
</organism>
<dbReference type="AlphaFoldDB" id="A0AAP0I828"/>
<proteinExistence type="predicted"/>
<comment type="caution">
    <text evidence="2">The sequence shown here is derived from an EMBL/GenBank/DDBJ whole genome shotgun (WGS) entry which is preliminary data.</text>
</comment>
<sequence>MLLMECQNTANIITMKHEIRMCSQKNEKITPVRNWMHMLTTIVMTKRLKAIMFEMLSAFLLIPIEGIMKAILTHTIIVPVSFVIWSLALGMLVVRSTGSFETIARRVNIAELTEKSLQGKYGLLRRKLKNKSKRISRRHTNVAPAMYKPT</sequence>
<gene>
    <name evidence="2" type="ORF">Sjap_018494</name>
</gene>
<evidence type="ECO:0000256" key="1">
    <source>
        <dbReference type="SAM" id="Phobius"/>
    </source>
</evidence>
<accession>A0AAP0I828</accession>
<feature type="transmembrane region" description="Helical" evidence="1">
    <location>
        <begin position="70"/>
        <end position="94"/>
    </location>
</feature>
<keyword evidence="1" id="KW-0472">Membrane</keyword>
<dbReference type="EMBL" id="JBBNAE010000007">
    <property type="protein sequence ID" value="KAK9110434.1"/>
    <property type="molecule type" value="Genomic_DNA"/>
</dbReference>
<protein>
    <submittedName>
        <fullName evidence="2">Uncharacterized protein</fullName>
    </submittedName>
</protein>
<name>A0AAP0I828_9MAGN</name>
<feature type="transmembrane region" description="Helical" evidence="1">
    <location>
        <begin position="48"/>
        <end position="64"/>
    </location>
</feature>
<evidence type="ECO:0000313" key="3">
    <source>
        <dbReference type="Proteomes" id="UP001417504"/>
    </source>
</evidence>